<reference evidence="3" key="1">
    <citation type="submission" date="2021-08" db="EMBL/GenBank/DDBJ databases">
        <authorList>
            <person name="Zhang H."/>
            <person name="Xu M."/>
            <person name="Yu Z."/>
            <person name="Yang L."/>
            <person name="Cai Y."/>
        </authorList>
    </citation>
    <scope>NUCLEOTIDE SEQUENCE</scope>
    <source>
        <strain evidence="3">CHL1</strain>
    </source>
</reference>
<dbReference type="InterPro" id="IPR036852">
    <property type="entry name" value="Peptidase_S8/S53_dom_sf"/>
</dbReference>
<sequence>MLSPAQSCNSLTVGALHSDFAGPGAFTGAAIDPFGTLRMTNLGSRLGTGIGGSIKPDLVMPGGRQAARARVTPSGLEVFSQEIEGVGQRAAIPDTRGGRRDRTQRSSGTSNAAALATRDAIRIAEALDDIPPVTGEVRGVTDRPGP</sequence>
<keyword evidence="4" id="KW-1185">Reference proteome</keyword>
<feature type="domain" description="Peptidase S8/S53" evidence="2">
    <location>
        <begin position="3"/>
        <end position="134"/>
    </location>
</feature>
<protein>
    <submittedName>
        <fullName evidence="3">S8 family serine peptidase</fullName>
    </submittedName>
</protein>
<evidence type="ECO:0000313" key="4">
    <source>
        <dbReference type="Proteomes" id="UP000825701"/>
    </source>
</evidence>
<dbReference type="GO" id="GO:0006508">
    <property type="term" value="P:proteolysis"/>
    <property type="evidence" value="ECO:0007669"/>
    <property type="project" value="InterPro"/>
</dbReference>
<dbReference type="Gene3D" id="3.40.50.200">
    <property type="entry name" value="Peptidase S8/S53 domain"/>
    <property type="match status" value="1"/>
</dbReference>
<evidence type="ECO:0000259" key="2">
    <source>
        <dbReference type="Pfam" id="PF00082"/>
    </source>
</evidence>
<dbReference type="SUPFAM" id="SSF52743">
    <property type="entry name" value="Subtilisin-like"/>
    <property type="match status" value="1"/>
</dbReference>
<feature type="region of interest" description="Disordered" evidence="1">
    <location>
        <begin position="88"/>
        <end position="114"/>
    </location>
</feature>
<proteinExistence type="predicted"/>
<dbReference type="Proteomes" id="UP000825701">
    <property type="component" value="Chromosome"/>
</dbReference>
<evidence type="ECO:0000313" key="3">
    <source>
        <dbReference type="EMBL" id="QZO02001.1"/>
    </source>
</evidence>
<gene>
    <name evidence="3" type="ORF">K6K41_12295</name>
</gene>
<evidence type="ECO:0000256" key="1">
    <source>
        <dbReference type="SAM" id="MobiDB-lite"/>
    </source>
</evidence>
<dbReference type="EMBL" id="CP081869">
    <property type="protein sequence ID" value="QZO02001.1"/>
    <property type="molecule type" value="Genomic_DNA"/>
</dbReference>
<dbReference type="InterPro" id="IPR000209">
    <property type="entry name" value="Peptidase_S8/S53_dom"/>
</dbReference>
<dbReference type="KEGG" id="cmet:K6K41_12295"/>
<dbReference type="AlphaFoldDB" id="A0A9E6RIC3"/>
<dbReference type="Pfam" id="PF00082">
    <property type="entry name" value="Peptidase_S8"/>
    <property type="match status" value="1"/>
</dbReference>
<name>A0A9E6RIC3_9HYPH</name>
<accession>A0A9E6RIC3</accession>
<dbReference type="RefSeq" id="WP_261405376.1">
    <property type="nucleotide sequence ID" value="NZ_CP081869.1"/>
</dbReference>
<organism evidence="3 4">
    <name type="scientific">Chenggangzhangella methanolivorans</name>
    <dbReference type="NCBI Taxonomy" id="1437009"/>
    <lineage>
        <taxon>Bacteria</taxon>
        <taxon>Pseudomonadati</taxon>
        <taxon>Pseudomonadota</taxon>
        <taxon>Alphaproteobacteria</taxon>
        <taxon>Hyphomicrobiales</taxon>
        <taxon>Methylopilaceae</taxon>
        <taxon>Chenggangzhangella</taxon>
    </lineage>
</organism>
<dbReference type="GO" id="GO:0004252">
    <property type="term" value="F:serine-type endopeptidase activity"/>
    <property type="evidence" value="ECO:0007669"/>
    <property type="project" value="InterPro"/>
</dbReference>